<feature type="repeat" description="PPR" evidence="2">
    <location>
        <begin position="186"/>
        <end position="220"/>
    </location>
</feature>
<dbReference type="PROSITE" id="PS51375">
    <property type="entry name" value="PPR"/>
    <property type="match status" value="3"/>
</dbReference>
<dbReference type="Pfam" id="PF20431">
    <property type="entry name" value="E_motif"/>
    <property type="match status" value="1"/>
</dbReference>
<feature type="repeat" description="PPR" evidence="2">
    <location>
        <begin position="155"/>
        <end position="185"/>
    </location>
</feature>
<dbReference type="FunFam" id="1.25.40.10:FF:000366">
    <property type="entry name" value="Pentatricopeptide (PPR) repeat-containing protein"/>
    <property type="match status" value="1"/>
</dbReference>
<dbReference type="InterPro" id="IPR032867">
    <property type="entry name" value="DYW_dom"/>
</dbReference>
<organism evidence="4 5">
    <name type="scientific">Macleaya cordata</name>
    <name type="common">Five-seeded plume-poppy</name>
    <name type="synonym">Bocconia cordata</name>
    <dbReference type="NCBI Taxonomy" id="56857"/>
    <lineage>
        <taxon>Eukaryota</taxon>
        <taxon>Viridiplantae</taxon>
        <taxon>Streptophyta</taxon>
        <taxon>Embryophyta</taxon>
        <taxon>Tracheophyta</taxon>
        <taxon>Spermatophyta</taxon>
        <taxon>Magnoliopsida</taxon>
        <taxon>Ranunculales</taxon>
        <taxon>Papaveraceae</taxon>
        <taxon>Papaveroideae</taxon>
        <taxon>Macleaya</taxon>
    </lineage>
</organism>
<dbReference type="InterPro" id="IPR002885">
    <property type="entry name" value="PPR_rpt"/>
</dbReference>
<protein>
    <submittedName>
        <fullName evidence="4">Pentatricopeptide repeat</fullName>
    </submittedName>
</protein>
<keyword evidence="5" id="KW-1185">Reference proteome</keyword>
<dbReference type="InterPro" id="IPR046960">
    <property type="entry name" value="PPR_At4g14850-like_plant"/>
</dbReference>
<feature type="repeat" description="PPR" evidence="2">
    <location>
        <begin position="319"/>
        <end position="353"/>
    </location>
</feature>
<gene>
    <name evidence="4" type="ORF">BVC80_431g7</name>
</gene>
<dbReference type="Pfam" id="PF14432">
    <property type="entry name" value="DYW_deaminase"/>
    <property type="match status" value="1"/>
</dbReference>
<dbReference type="InterPro" id="IPR011990">
    <property type="entry name" value="TPR-like_helical_dom_sf"/>
</dbReference>
<dbReference type="Gene3D" id="1.25.40.10">
    <property type="entry name" value="Tetratricopeptide repeat domain"/>
    <property type="match status" value="5"/>
</dbReference>
<evidence type="ECO:0000259" key="3">
    <source>
        <dbReference type="Pfam" id="PF14432"/>
    </source>
</evidence>
<dbReference type="PANTHER" id="PTHR47926">
    <property type="entry name" value="PENTATRICOPEPTIDE REPEAT-CONTAINING PROTEIN"/>
    <property type="match status" value="1"/>
</dbReference>
<evidence type="ECO:0000313" key="4">
    <source>
        <dbReference type="EMBL" id="OVA01371.1"/>
    </source>
</evidence>
<keyword evidence="1" id="KW-0677">Repeat</keyword>
<dbReference type="FunFam" id="1.25.40.10:FF:000031">
    <property type="entry name" value="Pentatricopeptide repeat-containing protein mitochondrial"/>
    <property type="match status" value="1"/>
</dbReference>
<evidence type="ECO:0000313" key="5">
    <source>
        <dbReference type="Proteomes" id="UP000195402"/>
    </source>
</evidence>
<dbReference type="SUPFAM" id="SSF48452">
    <property type="entry name" value="TPR-like"/>
    <property type="match status" value="1"/>
</dbReference>
<comment type="caution">
    <text evidence="4">The sequence shown here is derived from an EMBL/GenBank/DDBJ whole genome shotgun (WGS) entry which is preliminary data.</text>
</comment>
<feature type="domain" description="DYW" evidence="3">
    <location>
        <begin position="534"/>
        <end position="626"/>
    </location>
</feature>
<evidence type="ECO:0000256" key="2">
    <source>
        <dbReference type="PROSITE-ProRule" id="PRU00708"/>
    </source>
</evidence>
<proteinExistence type="predicted"/>
<dbReference type="InterPro" id="IPR046848">
    <property type="entry name" value="E_motif"/>
</dbReference>
<dbReference type="OMA" id="FMGDLSH"/>
<dbReference type="Proteomes" id="UP000195402">
    <property type="component" value="Unassembled WGS sequence"/>
</dbReference>
<dbReference type="PANTHER" id="PTHR47926:SF463">
    <property type="entry name" value="PENTATRICOPEPTIDE REPEAT-CONTAINING PROTEIN"/>
    <property type="match status" value="1"/>
</dbReference>
<dbReference type="GO" id="GO:0003723">
    <property type="term" value="F:RNA binding"/>
    <property type="evidence" value="ECO:0007669"/>
    <property type="project" value="InterPro"/>
</dbReference>
<dbReference type="NCBIfam" id="TIGR00756">
    <property type="entry name" value="PPR"/>
    <property type="match status" value="5"/>
</dbReference>
<dbReference type="InterPro" id="IPR046849">
    <property type="entry name" value="E2_motif"/>
</dbReference>
<accession>A0A200PT20</accession>
<dbReference type="GO" id="GO:0008270">
    <property type="term" value="F:zinc ion binding"/>
    <property type="evidence" value="ECO:0007669"/>
    <property type="project" value="InterPro"/>
</dbReference>
<dbReference type="OrthoDB" id="185373at2759"/>
<name>A0A200PT20_MACCD</name>
<dbReference type="AlphaFoldDB" id="A0A200PT20"/>
<evidence type="ECO:0000256" key="1">
    <source>
        <dbReference type="ARBA" id="ARBA00022737"/>
    </source>
</evidence>
<dbReference type="InParanoid" id="A0A200PT20"/>
<dbReference type="Pfam" id="PF20430">
    <property type="entry name" value="Eplus_motif"/>
    <property type="match status" value="1"/>
</dbReference>
<dbReference type="Pfam" id="PF13041">
    <property type="entry name" value="PPR_2"/>
    <property type="match status" value="2"/>
</dbReference>
<dbReference type="FunFam" id="1.25.40.10:FF:000596">
    <property type="entry name" value="Pentatricopeptide repeat-containing protein, mitochondrial"/>
    <property type="match status" value="1"/>
</dbReference>
<sequence length="626" mass="70646">MKHVTQIQTQLLTNAPPSLDPNLIAVKLIGVCATHAKLRHAALIFNQLPNANLFAWNAILKAYAQNNEWFQTLRLFNYQLSSPTAPHPDEYTFTSVLKACSGIVSITDGKKIHAFVAKMGYQSNLFVSNSLVDMYFKFGFPRIARILFDEMLVKDIVSWNTLVSGYSLCGNIDSARWVFDQMIEKNLISWSAMITGYARSGDLDSARRLFDEMPERNVVSWNAMIAGYAQNETYSDAIDLFREMQQVGGVKPNDVTLVSVLSACAHLGALDLGKWIDLFINRSRMELNLFLGNALADMFAKCGCLVEAMRVFDKMQERDVISWSIIISGLAMHGHAEEAFAYFFEMLESEVTPNEITFMGLLTACTHAGLVEKGLKYFNLMEEVYGITPKIEHYGCMVDLLSRSGRLNEAEDLITSMPIKPNVIVWGALLGGCRIYKDIERGERVVQQILELDSEHSGSYVYLANVYASMGRLDDAANCRMKMRENGVMKIPGCSWIEVDNTVHEFFMGDRSHPQAEKIYSIIRKLGSRMKLAGYRPNTDLVVHNVDEEEKEDALSTHSEKLAIAFGLISTSEGTTIRVVKNLRVCNDCHEAAKIISKLVRREIIVRDRSRFHIFREGICSCNDYW</sequence>
<dbReference type="Pfam" id="PF01535">
    <property type="entry name" value="PPR"/>
    <property type="match status" value="4"/>
</dbReference>
<dbReference type="GO" id="GO:0009451">
    <property type="term" value="P:RNA modification"/>
    <property type="evidence" value="ECO:0007669"/>
    <property type="project" value="InterPro"/>
</dbReference>
<dbReference type="EMBL" id="MVGT01004119">
    <property type="protein sequence ID" value="OVA01371.1"/>
    <property type="molecule type" value="Genomic_DNA"/>
</dbReference>
<reference evidence="4 5" key="1">
    <citation type="journal article" date="2017" name="Mol. Plant">
        <title>The Genome of Medicinal Plant Macleaya cordata Provides New Insights into Benzylisoquinoline Alkaloids Metabolism.</title>
        <authorList>
            <person name="Liu X."/>
            <person name="Liu Y."/>
            <person name="Huang P."/>
            <person name="Ma Y."/>
            <person name="Qing Z."/>
            <person name="Tang Q."/>
            <person name="Cao H."/>
            <person name="Cheng P."/>
            <person name="Zheng Y."/>
            <person name="Yuan Z."/>
            <person name="Zhou Y."/>
            <person name="Liu J."/>
            <person name="Tang Z."/>
            <person name="Zhuo Y."/>
            <person name="Zhang Y."/>
            <person name="Yu L."/>
            <person name="Huang J."/>
            <person name="Yang P."/>
            <person name="Peng Q."/>
            <person name="Zhang J."/>
            <person name="Jiang W."/>
            <person name="Zhang Z."/>
            <person name="Lin K."/>
            <person name="Ro D.K."/>
            <person name="Chen X."/>
            <person name="Xiong X."/>
            <person name="Shang Y."/>
            <person name="Huang S."/>
            <person name="Zeng J."/>
        </authorList>
    </citation>
    <scope>NUCLEOTIDE SEQUENCE [LARGE SCALE GENOMIC DNA]</scope>
    <source>
        <strain evidence="5">cv. BLH2017</strain>
        <tissue evidence="4">Root</tissue>
    </source>
</reference>